<dbReference type="GO" id="GO:0007094">
    <property type="term" value="P:mitotic spindle assembly checkpoint signaling"/>
    <property type="evidence" value="ECO:0007669"/>
    <property type="project" value="TreeGrafter"/>
</dbReference>
<dbReference type="GO" id="GO:1990423">
    <property type="term" value="C:RZZ complex"/>
    <property type="evidence" value="ECO:0007669"/>
    <property type="project" value="TreeGrafter"/>
</dbReference>
<feature type="domain" description="RZZ complex subunit KNTC1/ROD C-terminal" evidence="2">
    <location>
        <begin position="1404"/>
        <end position="1943"/>
    </location>
</feature>
<evidence type="ECO:0000259" key="4">
    <source>
        <dbReference type="Pfam" id="PF24515"/>
    </source>
</evidence>
<feature type="domain" description="KNTC1 second ARM-repeats" evidence="5">
    <location>
        <begin position="604"/>
        <end position="767"/>
    </location>
</feature>
<evidence type="ECO:0000313" key="8">
    <source>
        <dbReference type="Proteomes" id="UP000694546"/>
    </source>
</evidence>
<evidence type="ECO:0000259" key="2">
    <source>
        <dbReference type="Pfam" id="PF10493"/>
    </source>
</evidence>
<sequence length="1989" mass="224236">MLPLHKPSRPLRSSETNLLIIPRVNTKHGKAGFSYYATSSWNKLPEDLRLAPTLSIFKTGLYEGAFHHVVGDMSQTMWSDVELLTNEDTNSYRFGHVSKEENGSGLYQVDTLVKISTADKQHKPYLYSSCGSNWSVVVADRTVILFDQTYQTILLHLDFGNMQSLFVYFDVDAVDVCLEGQFLVVCERVGNLHLIYVPQKRILLTRVCMRALYMWTYNWIYHLFLLIKDGFFHIKNLHLEKIQKGEELKHSQNSISSVVMRCLTEALPENRLSRLLHKHMFEEAEKFAITFELDLELVYKVKLDFVLEQLASASVGGYGQDVWSELVEGAKSNLTKIADEQYVVEYCLKAPWPTFQTAEKMLGHAAERFSSLHIQEAQARLATFCSLHGPQNFNGISWIEFLNSTDNMAEVQCQLREGDLKGAQLLWLRHEGEIAEKVDEAALEALLGAIPEDLPSGELCPWFRNVLVPFVRRVLPQGQKALARWLEQKARNLELTEKGAWPLNGLEMAELGLPSLWMWMQSDNDYGAEEVANLRSLVVNLRQLLDLHRKYKCRLSLSVFEKGSARSLAFFMLDKITAPEVIPQTVEKSVRPYALEQQIPLDQLLLHYIKDLLERCRSQTTSLFTNWESKAVAVLDCMTETDLKVDAVLEVMQNAVVPWSDVVEKLVQKYLEMEGPKQKLLKESYHLMEITKLLRGYGIRNFNLSNNTNVMALIRYILRQNLSTSLEDSLKLAVTYKLPTFQIHYLYLTELIAQGKSEACMSLLKQLSSAEAVCVVERLTTWARLQLEDKEHVSDEVSRVLLFLKSLECENNLVMFKVIVHLQEDFDVFFTPANYEDPAMRQQIQEHHIMAYENTRGCRQPGGPLPDPPTLAKDPDGKSKSVSTQAGLGRLGRQLQRTKQELWSDLALRALGVGKVEVALKILGELYEHHGDPGTGKVLFTAAQRLCQMLEADTPMVVPDGSDLPALIHNLASRAITVCHPDLLLDCLELCKSTRIAMDVYHQCLFSDNYGFIAKDVSLEAKGDPYSQWTFQDLFREDCIVLDEVSVLPVQYEITNGLLPMSPGSSYLQPLLGPLNNMLQMLQECSQLELALRVLVNSYCSCLQHVTSNIMDVKLSTKVLRLSAPLCVSASVSTLNNVAVALLNKVFKWGVLDCDLAIGLCTLLSKTEVFKLLWKVVDNTWQNYDKIMAVAVVGAQLCHLYQDKPEEEKFLSVITDAEWGIKLGKLGISIQSVFRKPPEMKTNMIPVLVRNRNITPDIILQYCSAYGLDQDMVINLYITTLLLPQEEEEEEEEEPGVATVTGEDEASPPLGHVDAMDRVLTIIPKLISTSDLTDSLSAALLKLNPYCYERIEVVLKIIQTADENVTCFSVSQYVSLLKHLQSYRRIGPPTDLESSYLLENCLQPSALAQSRLPFHMLMHPTHYWKIIAPELSEETFPTILLISKLMKVSLDKLYMLAVNNVFEKSLKPLLLRQSGRGPRPGRHSFEVAKTIMDYIRCIQNPEWAAATAHKITQELPPGNEKAQSLRFCLSLAETWLKDPKIEQSARSRGETFLSKLKLQFQRSATENALLGAQLGGQELLKLTGLPAKLIAALYEHPSVAQRYRDSAGDGYPDLHAVCKGIATINNVDLLKIRNLLLEKWICRTGPAGAKVCLSVCTPCCSPPRVVHLLQPYNTDTAVRLLSPILTAETWPLGSGGPHLTYSHRSRALLCLIHLADAGLLETHTQIPRAKTRYYLRCFIYVSQLEALNISYTIEAFLSSPKEGMVKGLWKNHSHEPQAVRLVADLCLEYQVYDPQLWKGLLQKLLAFSMISHLQKVLEAICAVPSLWQVSVSLTHVPPPVSSASVPLSPDQQATLCRTFVLLLKCPFLLNMDLIGIANRFAQFTLPAFALGTLLLIPCDLKKEKQIQGFLSACNPLAILEQVEELMTTGEMAGIPSQVRETVLMFLNQSGQQQKVLKTRHFEDLKALVVSRGQTHQARDLVDFLISQNR</sequence>
<reference evidence="7" key="1">
    <citation type="submission" date="2025-08" db="UniProtKB">
        <authorList>
            <consortium name="Ensembl"/>
        </authorList>
    </citation>
    <scope>IDENTIFICATION</scope>
</reference>
<dbReference type="InterPro" id="IPR055405">
    <property type="entry name" value="ARM_KNTC1_3rd"/>
</dbReference>
<feature type="region of interest" description="Disordered" evidence="1">
    <location>
        <begin position="855"/>
        <end position="890"/>
    </location>
</feature>
<dbReference type="Proteomes" id="UP000694546">
    <property type="component" value="Chromosome 11"/>
</dbReference>
<dbReference type="PANTHER" id="PTHR15688:SF1">
    <property type="entry name" value="KINETOCHORE-ASSOCIATED PROTEIN 1"/>
    <property type="match status" value="1"/>
</dbReference>
<dbReference type="Pfam" id="PF10493">
    <property type="entry name" value="Rod_C"/>
    <property type="match status" value="1"/>
</dbReference>
<dbReference type="GO" id="GO:1903394">
    <property type="term" value="P:protein localization to kinetochore involved in kinetochore assembly"/>
    <property type="evidence" value="ECO:0007669"/>
    <property type="project" value="TreeGrafter"/>
</dbReference>
<dbReference type="Pfam" id="PF24506">
    <property type="entry name" value="KNTC1_N"/>
    <property type="match status" value="1"/>
</dbReference>
<feature type="region of interest" description="Disordered" evidence="1">
    <location>
        <begin position="1285"/>
        <end position="1308"/>
    </location>
</feature>
<feature type="domain" description="KNTC1 third ARM-repeats" evidence="4">
    <location>
        <begin position="1137"/>
        <end position="1356"/>
    </location>
</feature>
<dbReference type="GO" id="GO:0005737">
    <property type="term" value="C:cytoplasm"/>
    <property type="evidence" value="ECO:0007669"/>
    <property type="project" value="TreeGrafter"/>
</dbReference>
<evidence type="ECO:0000259" key="3">
    <source>
        <dbReference type="Pfam" id="PF24506"/>
    </source>
</evidence>
<reference evidence="7" key="2">
    <citation type="submission" date="2025-09" db="UniProtKB">
        <authorList>
            <consortium name="Ensembl"/>
        </authorList>
    </citation>
    <scope>IDENTIFICATION</scope>
</reference>
<accession>A0A8C4ZHK9</accession>
<dbReference type="GO" id="GO:0005828">
    <property type="term" value="C:kinetochore microtubule"/>
    <property type="evidence" value="ECO:0007669"/>
    <property type="project" value="TreeGrafter"/>
</dbReference>
<dbReference type="PANTHER" id="PTHR15688">
    <property type="entry name" value="KINETOCHORE-ASSOCIATED PROTEIN 1"/>
    <property type="match status" value="1"/>
</dbReference>
<dbReference type="GeneTree" id="ENSGT00390000007883"/>
<evidence type="ECO:0000256" key="1">
    <source>
        <dbReference type="SAM" id="MobiDB-lite"/>
    </source>
</evidence>
<dbReference type="OMA" id="FYELYLC"/>
<dbReference type="InterPro" id="IPR055402">
    <property type="entry name" value="KNTC1_N"/>
</dbReference>
<dbReference type="InterPro" id="IPR052802">
    <property type="entry name" value="KNTC1"/>
</dbReference>
<gene>
    <name evidence="7" type="primary">KNTC1</name>
</gene>
<evidence type="ECO:0000259" key="6">
    <source>
        <dbReference type="Pfam" id="PF24520"/>
    </source>
</evidence>
<dbReference type="Ensembl" id="ENSGMOT00000015455.2">
    <property type="protein sequence ID" value="ENSGMOP00000015068.2"/>
    <property type="gene ID" value="ENSGMOG00000013998.2"/>
</dbReference>
<name>A0A8C4ZHK9_GADMO</name>
<dbReference type="InterPro" id="IPR055403">
    <property type="entry name" value="ARM_KNTC1_1st"/>
</dbReference>
<feature type="compositionally biased region" description="Acidic residues" evidence="1">
    <location>
        <begin position="1285"/>
        <end position="1295"/>
    </location>
</feature>
<dbReference type="InterPro" id="IPR055404">
    <property type="entry name" value="ARM_KNTC1_2nd"/>
</dbReference>
<feature type="domain" description="KNTC1 N-terminal" evidence="3">
    <location>
        <begin position="98"/>
        <end position="244"/>
    </location>
</feature>
<dbReference type="InterPro" id="IPR019527">
    <property type="entry name" value="RZZ-complex_KNTC1/ROD_C"/>
</dbReference>
<dbReference type="Pfam" id="PF24520">
    <property type="entry name" value="ARM_KNTC1_1st"/>
    <property type="match status" value="1"/>
</dbReference>
<evidence type="ECO:0000259" key="5">
    <source>
        <dbReference type="Pfam" id="PF24516"/>
    </source>
</evidence>
<dbReference type="Pfam" id="PF24515">
    <property type="entry name" value="ARM_KNTC1_3rd"/>
    <property type="match status" value="1"/>
</dbReference>
<dbReference type="GO" id="GO:0000070">
    <property type="term" value="P:mitotic sister chromatid segregation"/>
    <property type="evidence" value="ECO:0007669"/>
    <property type="project" value="TreeGrafter"/>
</dbReference>
<evidence type="ECO:0000313" key="7">
    <source>
        <dbReference type="Ensembl" id="ENSGMOP00000015068.2"/>
    </source>
</evidence>
<dbReference type="Pfam" id="PF24516">
    <property type="entry name" value="ARM_KNTC1_2nd"/>
    <property type="match status" value="1"/>
</dbReference>
<keyword evidence="8" id="KW-1185">Reference proteome</keyword>
<organism evidence="7 8">
    <name type="scientific">Gadus morhua</name>
    <name type="common">Atlantic cod</name>
    <dbReference type="NCBI Taxonomy" id="8049"/>
    <lineage>
        <taxon>Eukaryota</taxon>
        <taxon>Metazoa</taxon>
        <taxon>Chordata</taxon>
        <taxon>Craniata</taxon>
        <taxon>Vertebrata</taxon>
        <taxon>Euteleostomi</taxon>
        <taxon>Actinopterygii</taxon>
        <taxon>Neopterygii</taxon>
        <taxon>Teleostei</taxon>
        <taxon>Neoteleostei</taxon>
        <taxon>Acanthomorphata</taxon>
        <taxon>Zeiogadaria</taxon>
        <taxon>Gadariae</taxon>
        <taxon>Gadiformes</taxon>
        <taxon>Gadoidei</taxon>
        <taxon>Gadidae</taxon>
        <taxon>Gadus</taxon>
    </lineage>
</organism>
<feature type="domain" description="KNTC1 first ARM-repeats" evidence="6">
    <location>
        <begin position="274"/>
        <end position="506"/>
    </location>
</feature>
<protein>
    <submittedName>
        <fullName evidence="7">Kinetochore associated 1</fullName>
    </submittedName>
</protein>
<proteinExistence type="predicted"/>
<dbReference type="GO" id="GO:0031267">
    <property type="term" value="F:small GTPase binding"/>
    <property type="evidence" value="ECO:0007669"/>
    <property type="project" value="TreeGrafter"/>
</dbReference>